<dbReference type="Proteomes" id="UP001183607">
    <property type="component" value="Unassembled WGS sequence"/>
</dbReference>
<reference evidence="3" key="1">
    <citation type="submission" date="2023-07" db="EMBL/GenBank/DDBJ databases">
        <title>30 novel species of actinomycetes from the DSMZ collection.</title>
        <authorList>
            <person name="Nouioui I."/>
        </authorList>
    </citation>
    <scope>NUCLEOTIDE SEQUENCE [LARGE SCALE GENOMIC DNA]</scope>
    <source>
        <strain evidence="3">DSM 41982</strain>
    </source>
</reference>
<dbReference type="AlphaFoldDB" id="A0ABD5E570"/>
<evidence type="ECO:0000256" key="1">
    <source>
        <dbReference type="SAM" id="MobiDB-lite"/>
    </source>
</evidence>
<accession>A0ABD5E570</accession>
<feature type="compositionally biased region" description="Low complexity" evidence="1">
    <location>
        <begin position="7"/>
        <end position="36"/>
    </location>
</feature>
<evidence type="ECO:0000313" key="3">
    <source>
        <dbReference type="Proteomes" id="UP001183607"/>
    </source>
</evidence>
<protein>
    <submittedName>
        <fullName evidence="2">Uncharacterized protein</fullName>
    </submittedName>
</protein>
<dbReference type="EMBL" id="JAVRER010000014">
    <property type="protein sequence ID" value="MDT0416171.1"/>
    <property type="molecule type" value="Genomic_DNA"/>
</dbReference>
<organism evidence="2 3">
    <name type="scientific">Streptomyces evansiae</name>
    <dbReference type="NCBI Taxonomy" id="3075535"/>
    <lineage>
        <taxon>Bacteria</taxon>
        <taxon>Bacillati</taxon>
        <taxon>Actinomycetota</taxon>
        <taxon>Actinomycetes</taxon>
        <taxon>Kitasatosporales</taxon>
        <taxon>Streptomycetaceae</taxon>
        <taxon>Streptomyces</taxon>
    </lineage>
</organism>
<gene>
    <name evidence="2" type="ORF">RM574_11780</name>
</gene>
<feature type="region of interest" description="Disordered" evidence="1">
    <location>
        <begin position="1"/>
        <end position="36"/>
    </location>
</feature>
<sequence length="79" mass="8480">MLAQPVSRMFSPARARAASMPSARSSYGSSRRGSNSMWTAPVCRRAATAISRFPPLKWWLSDPVSASAARARALMPVAA</sequence>
<evidence type="ECO:0000313" key="2">
    <source>
        <dbReference type="EMBL" id="MDT0416171.1"/>
    </source>
</evidence>
<comment type="caution">
    <text evidence="2">The sequence shown here is derived from an EMBL/GenBank/DDBJ whole genome shotgun (WGS) entry which is preliminary data.</text>
</comment>
<proteinExistence type="predicted"/>
<name>A0ABD5E570_9ACTN</name>